<evidence type="ECO:0000256" key="1">
    <source>
        <dbReference type="SAM" id="Coils"/>
    </source>
</evidence>
<evidence type="ECO:0000313" key="3">
    <source>
        <dbReference type="Proteomes" id="UP000017836"/>
    </source>
</evidence>
<name>W1NM87_AMBTC</name>
<proteinExistence type="predicted"/>
<keyword evidence="1" id="KW-0175">Coiled coil</keyword>
<reference evidence="3" key="1">
    <citation type="journal article" date="2013" name="Science">
        <title>The Amborella genome and the evolution of flowering plants.</title>
        <authorList>
            <consortium name="Amborella Genome Project"/>
        </authorList>
    </citation>
    <scope>NUCLEOTIDE SEQUENCE [LARGE SCALE GENOMIC DNA]</scope>
</reference>
<sequence>MLDLPLLDVVGFPAVPQSPSGFKASMGLVSERDSLSIEVASLSEELKVVKAEMEELQARVDSLSTRRDYSWEALHQQSYELEQLDSDYVAVTSLGNSTAQEIFLPSRREAGPVATCGGAKSDD</sequence>
<dbReference type="HOGENOM" id="CLU_152162_0_0_1"/>
<gene>
    <name evidence="2" type="ORF">AMTR_s00074p00185110</name>
</gene>
<accession>W1NM87</accession>
<dbReference type="Gramene" id="ERM96987">
    <property type="protein sequence ID" value="ERM96987"/>
    <property type="gene ID" value="AMTR_s00074p00185110"/>
</dbReference>
<organism evidence="2 3">
    <name type="scientific">Amborella trichopoda</name>
    <dbReference type="NCBI Taxonomy" id="13333"/>
    <lineage>
        <taxon>Eukaryota</taxon>
        <taxon>Viridiplantae</taxon>
        <taxon>Streptophyta</taxon>
        <taxon>Embryophyta</taxon>
        <taxon>Tracheophyta</taxon>
        <taxon>Spermatophyta</taxon>
        <taxon>Magnoliopsida</taxon>
        <taxon>Amborellales</taxon>
        <taxon>Amborellaceae</taxon>
        <taxon>Amborella</taxon>
    </lineage>
</organism>
<evidence type="ECO:0000313" key="2">
    <source>
        <dbReference type="EMBL" id="ERM96987.1"/>
    </source>
</evidence>
<keyword evidence="3" id="KW-1185">Reference proteome</keyword>
<feature type="coiled-coil region" evidence="1">
    <location>
        <begin position="32"/>
        <end position="66"/>
    </location>
</feature>
<dbReference type="EMBL" id="KI396637">
    <property type="protein sequence ID" value="ERM96987.1"/>
    <property type="molecule type" value="Genomic_DNA"/>
</dbReference>
<dbReference type="AlphaFoldDB" id="W1NM87"/>
<protein>
    <submittedName>
        <fullName evidence="2">Uncharacterized protein</fullName>
    </submittedName>
</protein>
<dbReference type="Proteomes" id="UP000017836">
    <property type="component" value="Unassembled WGS sequence"/>
</dbReference>